<dbReference type="EMBL" id="VEWJ01000010">
    <property type="protein sequence ID" value="TPF74615.1"/>
    <property type="molecule type" value="Genomic_DNA"/>
</dbReference>
<proteinExistence type="predicted"/>
<keyword evidence="2" id="KW-1185">Reference proteome</keyword>
<evidence type="ECO:0000313" key="2">
    <source>
        <dbReference type="Proteomes" id="UP000315388"/>
    </source>
</evidence>
<gene>
    <name evidence="1" type="ORF">FHY56_14155</name>
</gene>
<name>A0A502BKH9_9HYPH</name>
<reference evidence="1 2" key="1">
    <citation type="journal article" date="2003" name="Int. J. Syst. Evol. Microbiol.">
        <title>Towards a standardized format for the description of a novel species (of an established genus): Ochrobactrum gallinifaecis sp. nov.</title>
        <authorList>
            <person name="Kampfer P."/>
            <person name="Buczolits S."/>
            <person name="Albrecht A."/>
            <person name="Busse H.J."/>
            <person name="Stackebrandt E."/>
        </authorList>
    </citation>
    <scope>NUCLEOTIDE SEQUENCE [LARGE SCALE GENOMIC DNA]</scope>
    <source>
        <strain evidence="1 2">ISO 196</strain>
    </source>
</reference>
<evidence type="ECO:0000313" key="1">
    <source>
        <dbReference type="EMBL" id="TPF74615.1"/>
    </source>
</evidence>
<dbReference type="Proteomes" id="UP000315388">
    <property type="component" value="Unassembled WGS sequence"/>
</dbReference>
<organism evidence="1 2">
    <name type="scientific">Brucella gallinifaecis</name>
    <dbReference type="NCBI Taxonomy" id="215590"/>
    <lineage>
        <taxon>Bacteria</taxon>
        <taxon>Pseudomonadati</taxon>
        <taxon>Pseudomonadota</taxon>
        <taxon>Alphaproteobacteria</taxon>
        <taxon>Hyphomicrobiales</taxon>
        <taxon>Brucellaceae</taxon>
        <taxon>Brucella/Ochrobactrum group</taxon>
        <taxon>Brucella</taxon>
    </lineage>
</organism>
<accession>A0A502BKH9</accession>
<sequence>MGLLRTSSGPGSQPKTSTACTRCLMKTTCLHFVLCTT</sequence>
<comment type="caution">
    <text evidence="1">The sequence shown here is derived from an EMBL/GenBank/DDBJ whole genome shotgun (WGS) entry which is preliminary data.</text>
</comment>
<protein>
    <submittedName>
        <fullName evidence="1">Uncharacterized protein</fullName>
    </submittedName>
</protein>
<dbReference type="AlphaFoldDB" id="A0A502BKH9"/>